<evidence type="ECO:0000256" key="13">
    <source>
        <dbReference type="SAM" id="Phobius"/>
    </source>
</evidence>
<sequence length="173" mass="19504">MADAPPPPAPSPNAPPSAPKQKSGMRAALEYTGIPPSLFEKRPRLPGRNWLIFIGVTSTVFGYYVYDRRECRRIREEYKARVCSLADEPLGSLEHPRKVTVYGAKWPGDEDWDRSTRYFRKYVKPILHAAAIDYEIIAGKRHGDLATRVQDDTHSGVDVEGSDVKLRNETYGS</sequence>
<keyword evidence="4" id="KW-0813">Transport</keyword>
<keyword evidence="10" id="KW-0496">Mitochondrion</keyword>
<evidence type="ECO:0000256" key="8">
    <source>
        <dbReference type="ARBA" id="ARBA00022989"/>
    </source>
</evidence>
<keyword evidence="8 13" id="KW-1133">Transmembrane helix</keyword>
<dbReference type="Pfam" id="PF11711">
    <property type="entry name" value="Tim54"/>
    <property type="match status" value="1"/>
</dbReference>
<dbReference type="GO" id="GO:0005743">
    <property type="term" value="C:mitochondrial inner membrane"/>
    <property type="evidence" value="ECO:0007669"/>
    <property type="project" value="UniProtKB-SubCell"/>
</dbReference>
<accession>A0A4Y9ZJX7</accession>
<evidence type="ECO:0000256" key="4">
    <source>
        <dbReference type="ARBA" id="ARBA00022448"/>
    </source>
</evidence>
<protein>
    <recommendedName>
        <fullName evidence="3">Mitochondrial import inner membrane translocase subunit TIM54</fullName>
    </recommendedName>
</protein>
<evidence type="ECO:0000256" key="9">
    <source>
        <dbReference type="ARBA" id="ARBA00023010"/>
    </source>
</evidence>
<evidence type="ECO:0000256" key="2">
    <source>
        <dbReference type="ARBA" id="ARBA00006355"/>
    </source>
</evidence>
<reference evidence="14 15" key="1">
    <citation type="submission" date="2019-02" db="EMBL/GenBank/DDBJ databases">
        <title>Genome sequencing of the rare red list fungi Hericium alpestre (H. flagellum).</title>
        <authorList>
            <person name="Buettner E."/>
            <person name="Kellner H."/>
        </authorList>
    </citation>
    <scope>NUCLEOTIDE SEQUENCE [LARGE SCALE GENOMIC DNA]</scope>
    <source>
        <strain evidence="14 15">DSM 108284</strain>
    </source>
</reference>
<evidence type="ECO:0000313" key="15">
    <source>
        <dbReference type="Proteomes" id="UP000298061"/>
    </source>
</evidence>
<dbReference type="AlphaFoldDB" id="A0A4Y9ZJX7"/>
<dbReference type="OrthoDB" id="5598305at2759"/>
<comment type="similarity">
    <text evidence="2">Belongs to the TIM54 family.</text>
</comment>
<keyword evidence="15" id="KW-1185">Reference proteome</keyword>
<dbReference type="Proteomes" id="UP000298061">
    <property type="component" value="Unassembled WGS sequence"/>
</dbReference>
<evidence type="ECO:0000256" key="7">
    <source>
        <dbReference type="ARBA" id="ARBA00022927"/>
    </source>
</evidence>
<name>A0A4Y9ZJX7_9AGAM</name>
<organism evidence="14 15">
    <name type="scientific">Hericium alpestre</name>
    <dbReference type="NCBI Taxonomy" id="135208"/>
    <lineage>
        <taxon>Eukaryota</taxon>
        <taxon>Fungi</taxon>
        <taxon>Dikarya</taxon>
        <taxon>Basidiomycota</taxon>
        <taxon>Agaricomycotina</taxon>
        <taxon>Agaricomycetes</taxon>
        <taxon>Russulales</taxon>
        <taxon>Hericiaceae</taxon>
        <taxon>Hericium</taxon>
    </lineage>
</organism>
<evidence type="ECO:0000256" key="12">
    <source>
        <dbReference type="SAM" id="MobiDB-lite"/>
    </source>
</evidence>
<keyword evidence="6" id="KW-0999">Mitochondrion inner membrane</keyword>
<feature type="transmembrane region" description="Helical" evidence="13">
    <location>
        <begin position="50"/>
        <end position="66"/>
    </location>
</feature>
<proteinExistence type="inferred from homology"/>
<evidence type="ECO:0000313" key="14">
    <source>
        <dbReference type="EMBL" id="TFY74490.1"/>
    </source>
</evidence>
<evidence type="ECO:0000256" key="3">
    <source>
        <dbReference type="ARBA" id="ARBA00020796"/>
    </source>
</evidence>
<gene>
    <name evidence="14" type="ORF">EWM64_g9522</name>
</gene>
<evidence type="ECO:0000256" key="1">
    <source>
        <dbReference type="ARBA" id="ARBA00004434"/>
    </source>
</evidence>
<dbReference type="GO" id="GO:0015031">
    <property type="term" value="P:protein transport"/>
    <property type="evidence" value="ECO:0007669"/>
    <property type="project" value="UniProtKB-KW"/>
</dbReference>
<keyword evidence="9" id="KW-0811">Translocation</keyword>
<keyword evidence="5 13" id="KW-0812">Transmembrane</keyword>
<dbReference type="STRING" id="135208.A0A4Y9ZJX7"/>
<dbReference type="EMBL" id="SFCI01002051">
    <property type="protein sequence ID" value="TFY74490.1"/>
    <property type="molecule type" value="Genomic_DNA"/>
</dbReference>
<evidence type="ECO:0000256" key="11">
    <source>
        <dbReference type="ARBA" id="ARBA00023136"/>
    </source>
</evidence>
<evidence type="ECO:0000256" key="6">
    <source>
        <dbReference type="ARBA" id="ARBA00022792"/>
    </source>
</evidence>
<keyword evidence="11 13" id="KW-0472">Membrane</keyword>
<evidence type="ECO:0000256" key="10">
    <source>
        <dbReference type="ARBA" id="ARBA00023128"/>
    </source>
</evidence>
<feature type="region of interest" description="Disordered" evidence="12">
    <location>
        <begin position="1"/>
        <end position="25"/>
    </location>
</feature>
<keyword evidence="7" id="KW-0653">Protein transport</keyword>
<evidence type="ECO:0000256" key="5">
    <source>
        <dbReference type="ARBA" id="ARBA00022692"/>
    </source>
</evidence>
<feature type="compositionally biased region" description="Pro residues" evidence="12">
    <location>
        <begin position="1"/>
        <end position="18"/>
    </location>
</feature>
<comment type="subcellular location">
    <subcellularLocation>
        <location evidence="1">Mitochondrion inner membrane</location>
        <topology evidence="1">Single-pass membrane protein</topology>
    </subcellularLocation>
</comment>
<dbReference type="InterPro" id="IPR021056">
    <property type="entry name" value="Mt_import_IM_translocase_Tim54"/>
</dbReference>
<comment type="caution">
    <text evidence="14">The sequence shown here is derived from an EMBL/GenBank/DDBJ whole genome shotgun (WGS) entry which is preliminary data.</text>
</comment>